<gene>
    <name evidence="1" type="ORF">Gaeavirus3_31</name>
</gene>
<evidence type="ECO:0000313" key="1">
    <source>
        <dbReference type="EMBL" id="AYV79977.1"/>
    </source>
</evidence>
<feature type="non-terminal residue" evidence="1">
    <location>
        <position position="62"/>
    </location>
</feature>
<accession>A0A3G4ZYI3</accession>
<proteinExistence type="predicted"/>
<reference evidence="1" key="1">
    <citation type="submission" date="2018-10" db="EMBL/GenBank/DDBJ databases">
        <title>Hidden diversity of soil giant viruses.</title>
        <authorList>
            <person name="Schulz F."/>
            <person name="Alteio L."/>
            <person name="Goudeau D."/>
            <person name="Ryan E.M."/>
            <person name="Malmstrom R.R."/>
            <person name="Blanchard J."/>
            <person name="Woyke T."/>
        </authorList>
    </citation>
    <scope>NUCLEOTIDE SEQUENCE</scope>
    <source>
        <strain evidence="1">GAV1</strain>
    </source>
</reference>
<protein>
    <submittedName>
        <fullName evidence="1">Uncharacterized protein</fullName>
    </submittedName>
</protein>
<name>A0A3G4ZYI3_9VIRU</name>
<dbReference type="EMBL" id="MK072201">
    <property type="protein sequence ID" value="AYV79977.1"/>
    <property type="molecule type" value="Genomic_DNA"/>
</dbReference>
<organism evidence="1">
    <name type="scientific">Gaeavirus sp</name>
    <dbReference type="NCBI Taxonomy" id="2487767"/>
    <lineage>
        <taxon>Viruses</taxon>
        <taxon>Varidnaviria</taxon>
        <taxon>Bamfordvirae</taxon>
        <taxon>Nucleocytoviricota</taxon>
        <taxon>Megaviricetes</taxon>
        <taxon>Imitervirales</taxon>
        <taxon>Mimiviridae</taxon>
        <taxon>Klosneuvirinae</taxon>
    </lineage>
</organism>
<sequence length="62" mass="7362">MYLIQNINLIIPNRNTEPFNAPQIWKISDLLIKVPDADIPKYNNGCIIDINDSNRYYFIHKR</sequence>